<dbReference type="PROSITE" id="PS00913">
    <property type="entry name" value="ADH_IRON_1"/>
    <property type="match status" value="1"/>
</dbReference>
<dbReference type="InterPro" id="IPR056798">
    <property type="entry name" value="ADH_Fe_C"/>
</dbReference>
<evidence type="ECO:0000256" key="2">
    <source>
        <dbReference type="ARBA" id="ARBA00007358"/>
    </source>
</evidence>
<keyword evidence="8" id="KW-1185">Reference proteome</keyword>
<dbReference type="InterPro" id="IPR039697">
    <property type="entry name" value="Alcohol_dehydrogenase_Fe"/>
</dbReference>
<reference evidence="7 8" key="1">
    <citation type="submission" date="2016-03" db="EMBL/GenBank/DDBJ databases">
        <title>Complete genome sequence of Shewanella psychrophila WP2, a deep sea bacterium isolated from west Pacific sediment.</title>
        <authorList>
            <person name="Xu G."/>
            <person name="Jian H."/>
        </authorList>
    </citation>
    <scope>NUCLEOTIDE SEQUENCE [LARGE SCALE GENOMIC DNA]</scope>
    <source>
        <strain evidence="7 8">WP2</strain>
    </source>
</reference>
<protein>
    <submittedName>
        <fullName evidence="7">Alcohol dehydrogenase, class IV</fullName>
    </submittedName>
</protein>
<dbReference type="InterPro" id="IPR001670">
    <property type="entry name" value="ADH_Fe/GldA"/>
</dbReference>
<accession>A0A1S6HLT4</accession>
<keyword evidence="4" id="KW-0520">NAD</keyword>
<dbReference type="GO" id="GO:0004022">
    <property type="term" value="F:alcohol dehydrogenase (NAD+) activity"/>
    <property type="evidence" value="ECO:0007669"/>
    <property type="project" value="TreeGrafter"/>
</dbReference>
<dbReference type="EMBL" id="CP014782">
    <property type="protein sequence ID" value="AQS36464.1"/>
    <property type="molecule type" value="Genomic_DNA"/>
</dbReference>
<dbReference type="CDD" id="cd14861">
    <property type="entry name" value="Fe-ADH-like"/>
    <property type="match status" value="1"/>
</dbReference>
<dbReference type="Pfam" id="PF25137">
    <property type="entry name" value="ADH_Fe_C"/>
    <property type="match status" value="1"/>
</dbReference>
<keyword evidence="3" id="KW-0560">Oxidoreductase</keyword>
<feature type="domain" description="Fe-containing alcohol dehydrogenase-like C-terminal" evidence="6">
    <location>
        <begin position="196"/>
        <end position="382"/>
    </location>
</feature>
<feature type="domain" description="Alcohol dehydrogenase iron-type/glycerol dehydrogenase GldA" evidence="5">
    <location>
        <begin position="10"/>
        <end position="185"/>
    </location>
</feature>
<dbReference type="Proteomes" id="UP000189545">
    <property type="component" value="Chromosome"/>
</dbReference>
<gene>
    <name evidence="7" type="ORF">Sps_01296</name>
</gene>
<dbReference type="RefSeq" id="WP_077751777.1">
    <property type="nucleotide sequence ID" value="NZ_CP014782.1"/>
</dbReference>
<dbReference type="PANTHER" id="PTHR11496">
    <property type="entry name" value="ALCOHOL DEHYDROGENASE"/>
    <property type="match status" value="1"/>
</dbReference>
<dbReference type="AlphaFoldDB" id="A0A1S6HLT4"/>
<dbReference type="Gene3D" id="1.20.1090.10">
    <property type="entry name" value="Dehydroquinate synthase-like - alpha domain"/>
    <property type="match status" value="1"/>
</dbReference>
<dbReference type="FunFam" id="1.20.1090.10:FF:000001">
    <property type="entry name" value="Aldehyde-alcohol dehydrogenase"/>
    <property type="match status" value="1"/>
</dbReference>
<evidence type="ECO:0000256" key="3">
    <source>
        <dbReference type="ARBA" id="ARBA00023002"/>
    </source>
</evidence>
<dbReference type="PANTHER" id="PTHR11496:SF102">
    <property type="entry name" value="ALCOHOL DEHYDROGENASE 4"/>
    <property type="match status" value="1"/>
</dbReference>
<evidence type="ECO:0000256" key="4">
    <source>
        <dbReference type="ARBA" id="ARBA00023027"/>
    </source>
</evidence>
<sequence>MLLEANWNFPTDITVGEGCIKQIAIRCLELKMTNVLLVTDPGLAKLPMVQEILDVCVGAGLDINIFCNIQANPTGDNIRSGIDVLNSGRFDGVVALGGGSSLDAAKAIALMAKQTITLWQAEDVGDNWTHIDANSMLPVVAVPTTAGTGSEVGRASVITDTDGERHVKRIIFHPNMLPGKVLLDPRLTIGLPPHITAATGIDALSHNLEAYCAPFYHPMAEGIAIEAIRLIKDFLPRAVANGEDIQARTQMLVASSMGATSFQRGLGGMHAIAHSLGALYNKHHGLLNAILMPYVLLRNRAEIETRITRLASYLGLNDPSFESFLSWVLEFRQALSIPHSLSEIGINLDDVVLVGEMAARDAAAAGNPVKLTPAQYSILFSDAVKGQLY</sequence>
<evidence type="ECO:0000313" key="8">
    <source>
        <dbReference type="Proteomes" id="UP000189545"/>
    </source>
</evidence>
<comment type="similarity">
    <text evidence="2">Belongs to the iron-containing alcohol dehydrogenase family.</text>
</comment>
<dbReference type="GO" id="GO:0046872">
    <property type="term" value="F:metal ion binding"/>
    <property type="evidence" value="ECO:0007669"/>
    <property type="project" value="InterPro"/>
</dbReference>
<dbReference type="Gene3D" id="3.40.50.1970">
    <property type="match status" value="1"/>
</dbReference>
<proteinExistence type="inferred from homology"/>
<evidence type="ECO:0000256" key="1">
    <source>
        <dbReference type="ARBA" id="ARBA00001962"/>
    </source>
</evidence>
<evidence type="ECO:0000259" key="5">
    <source>
        <dbReference type="Pfam" id="PF00465"/>
    </source>
</evidence>
<dbReference type="SUPFAM" id="SSF56796">
    <property type="entry name" value="Dehydroquinate synthase-like"/>
    <property type="match status" value="1"/>
</dbReference>
<dbReference type="KEGG" id="spsw:Sps_01296"/>
<comment type="cofactor">
    <cofactor evidence="1">
        <name>Fe cation</name>
        <dbReference type="ChEBI" id="CHEBI:24875"/>
    </cofactor>
</comment>
<dbReference type="STRING" id="225848.Sps_01296"/>
<organism evidence="7 8">
    <name type="scientific">Shewanella psychrophila</name>
    <dbReference type="NCBI Taxonomy" id="225848"/>
    <lineage>
        <taxon>Bacteria</taxon>
        <taxon>Pseudomonadati</taxon>
        <taxon>Pseudomonadota</taxon>
        <taxon>Gammaproteobacteria</taxon>
        <taxon>Alteromonadales</taxon>
        <taxon>Shewanellaceae</taxon>
        <taxon>Shewanella</taxon>
    </lineage>
</organism>
<dbReference type="FunFam" id="3.40.50.1970:FF:000003">
    <property type="entry name" value="Alcohol dehydrogenase, iron-containing"/>
    <property type="match status" value="1"/>
</dbReference>
<dbReference type="InterPro" id="IPR018211">
    <property type="entry name" value="ADH_Fe_CS"/>
</dbReference>
<evidence type="ECO:0000259" key="6">
    <source>
        <dbReference type="Pfam" id="PF25137"/>
    </source>
</evidence>
<dbReference type="OrthoDB" id="9815791at2"/>
<evidence type="ECO:0000313" key="7">
    <source>
        <dbReference type="EMBL" id="AQS36464.1"/>
    </source>
</evidence>
<dbReference type="Pfam" id="PF00465">
    <property type="entry name" value="Fe-ADH"/>
    <property type="match status" value="1"/>
</dbReference>
<name>A0A1S6HLT4_9GAMM</name>